<dbReference type="Proteomes" id="UP000236598">
    <property type="component" value="Unassembled WGS sequence"/>
</dbReference>
<sequence>MSHFTLPTALFSQNKRTTVLSEKIDFYSTTLQRDASKNASFLCGISSFHHDVFDER</sequence>
<gene>
    <name evidence="1" type="ORF">C2M16_26190</name>
</gene>
<reference evidence="1 2" key="1">
    <citation type="submission" date="2018-01" db="EMBL/GenBank/DDBJ databases">
        <title>Draft Genomic Sequencing Of Potential Extraintestinal Pathogenic Escherichia coli B8S18 Isolated From Retail Chicken Skin.</title>
        <authorList>
            <person name="Xu A."/>
            <person name="Tilman S."/>
            <person name="Wisser-Parker K."/>
            <person name="Sheen S."/>
            <person name="Sommers C."/>
        </authorList>
    </citation>
    <scope>NUCLEOTIDE SEQUENCE [LARGE SCALE GENOMIC DNA]</scope>
    <source>
        <strain evidence="1 2">B8S18Com</strain>
    </source>
</reference>
<protein>
    <submittedName>
        <fullName evidence="1">Glyoxalase</fullName>
    </submittedName>
</protein>
<evidence type="ECO:0000313" key="2">
    <source>
        <dbReference type="Proteomes" id="UP000236598"/>
    </source>
</evidence>
<dbReference type="EMBL" id="PPHQ01000039">
    <property type="protein sequence ID" value="PNY64971.1"/>
    <property type="molecule type" value="Genomic_DNA"/>
</dbReference>
<dbReference type="AlphaFoldDB" id="A0A2K3TL00"/>
<name>A0A2K3TL00_ECOLX</name>
<proteinExistence type="predicted"/>
<evidence type="ECO:0000313" key="1">
    <source>
        <dbReference type="EMBL" id="PNY64971.1"/>
    </source>
</evidence>
<organism evidence="1 2">
    <name type="scientific">Escherichia coli</name>
    <dbReference type="NCBI Taxonomy" id="562"/>
    <lineage>
        <taxon>Bacteria</taxon>
        <taxon>Pseudomonadati</taxon>
        <taxon>Pseudomonadota</taxon>
        <taxon>Gammaproteobacteria</taxon>
        <taxon>Enterobacterales</taxon>
        <taxon>Enterobacteriaceae</taxon>
        <taxon>Escherichia</taxon>
    </lineage>
</organism>
<accession>A0A2K3TL00</accession>
<comment type="caution">
    <text evidence="1">The sequence shown here is derived from an EMBL/GenBank/DDBJ whole genome shotgun (WGS) entry which is preliminary data.</text>
</comment>